<evidence type="ECO:0000259" key="6">
    <source>
        <dbReference type="Pfam" id="PF07660"/>
    </source>
</evidence>
<comment type="subcellular location">
    <subcellularLocation>
        <location evidence="1">Cell outer membrane</location>
    </subcellularLocation>
</comment>
<feature type="domain" description="TonB-dependent receptor plug" evidence="7">
    <location>
        <begin position="231"/>
        <end position="314"/>
    </location>
</feature>
<dbReference type="AlphaFoldDB" id="A0A2U2PKJ5"/>
<dbReference type="InterPro" id="IPR008969">
    <property type="entry name" value="CarboxyPept-like_regulatory"/>
</dbReference>
<dbReference type="InterPro" id="IPR037066">
    <property type="entry name" value="Plug_dom_sf"/>
</dbReference>
<dbReference type="GO" id="GO:0009279">
    <property type="term" value="C:cell outer membrane"/>
    <property type="evidence" value="ECO:0007669"/>
    <property type="project" value="UniProtKB-SubCell"/>
</dbReference>
<accession>A0A2U2PKJ5</accession>
<dbReference type="Gene3D" id="2.170.130.10">
    <property type="entry name" value="TonB-dependent receptor, plug domain"/>
    <property type="match status" value="1"/>
</dbReference>
<keyword evidence="5" id="KW-0732">Signal</keyword>
<dbReference type="Pfam" id="PF13620">
    <property type="entry name" value="CarboxypepD_reg"/>
    <property type="match status" value="1"/>
</dbReference>
<evidence type="ECO:0000256" key="3">
    <source>
        <dbReference type="ARBA" id="ARBA00023136"/>
    </source>
</evidence>
<gene>
    <name evidence="8" type="ORF">DDR33_02580</name>
</gene>
<dbReference type="SUPFAM" id="SSF56935">
    <property type="entry name" value="Porins"/>
    <property type="match status" value="1"/>
</dbReference>
<dbReference type="Gene3D" id="2.60.40.1120">
    <property type="entry name" value="Carboxypeptidase-like, regulatory domain"/>
    <property type="match status" value="1"/>
</dbReference>
<evidence type="ECO:0000256" key="2">
    <source>
        <dbReference type="ARBA" id="ARBA00022448"/>
    </source>
</evidence>
<dbReference type="InterPro" id="IPR012910">
    <property type="entry name" value="Plug_dom"/>
</dbReference>
<dbReference type="EMBL" id="QEAS01000002">
    <property type="protein sequence ID" value="PWG81937.1"/>
    <property type="molecule type" value="Genomic_DNA"/>
</dbReference>
<proteinExistence type="predicted"/>
<comment type="caution">
    <text evidence="8">The sequence shown here is derived from an EMBL/GenBank/DDBJ whole genome shotgun (WGS) entry which is preliminary data.</text>
</comment>
<evidence type="ECO:0000256" key="5">
    <source>
        <dbReference type="SAM" id="SignalP"/>
    </source>
</evidence>
<dbReference type="Gene3D" id="2.40.170.20">
    <property type="entry name" value="TonB-dependent receptor, beta-barrel domain"/>
    <property type="match status" value="1"/>
</dbReference>
<evidence type="ECO:0000313" key="8">
    <source>
        <dbReference type="EMBL" id="PWG81937.1"/>
    </source>
</evidence>
<keyword evidence="8" id="KW-0675">Receptor</keyword>
<name>A0A2U2PKJ5_9SPHI</name>
<reference evidence="8 9" key="1">
    <citation type="submission" date="2018-04" db="EMBL/GenBank/DDBJ databases">
        <title>Pedobacter chongqingensis sp. nov., isolated from a rottenly hemp rope.</title>
        <authorList>
            <person name="Cai Y."/>
        </authorList>
    </citation>
    <scope>NUCLEOTIDE SEQUENCE [LARGE SCALE GENOMIC DNA]</scope>
    <source>
        <strain evidence="8 9">FJ4-8</strain>
    </source>
</reference>
<dbReference type="InterPro" id="IPR011662">
    <property type="entry name" value="Secretin/TonB_short_N"/>
</dbReference>
<dbReference type="InterPro" id="IPR036942">
    <property type="entry name" value="Beta-barrel_TonB_sf"/>
</dbReference>
<dbReference type="OrthoDB" id="9768470at2"/>
<dbReference type="SUPFAM" id="SSF49464">
    <property type="entry name" value="Carboxypeptidase regulatory domain-like"/>
    <property type="match status" value="1"/>
</dbReference>
<feature type="chain" id="PRO_5015607327" evidence="5">
    <location>
        <begin position="22"/>
        <end position="1146"/>
    </location>
</feature>
<organism evidence="8 9">
    <name type="scientific">Pararcticibacter amylolyticus</name>
    <dbReference type="NCBI Taxonomy" id="2173175"/>
    <lineage>
        <taxon>Bacteria</taxon>
        <taxon>Pseudomonadati</taxon>
        <taxon>Bacteroidota</taxon>
        <taxon>Sphingobacteriia</taxon>
        <taxon>Sphingobacteriales</taxon>
        <taxon>Sphingobacteriaceae</taxon>
        <taxon>Pararcticibacter</taxon>
    </lineage>
</organism>
<sequence length="1146" mass="129965">MKITMLLLTCLLVQVYASTYAQRISINRQNSTIHAVLEDIRRQAKYDFFYDMDLFSKAKPVSLQIRNAQVDRVLKALFAGKPYSYTIDNRLVVITEAESAASTSSEPTGDAVKGVRQQPGRISGKVLDDRGEPLPGASVKILQTGQALQSSVDGSYHFNIAPGTYTIEVSYVSFQTRRITEVEVKIGQSTRLNIVLTPVTNALSQVTVTGSFKKESTAGLYARQKNEAGISNGLSAEQIATLPDKNVGETLKRISGVSTNGNRQVVVRGIAERYNLAMMDGAILPSTDVQVRDFEFDIIPSNLIDNVVVSKTSTPDMSFGFGGGLVQVNTLAIPNENFTSFSFGSKYIKGSTGKDFLGYGRGKHDYLGFDDGTRDHFPKELLLFDGRNYNPANPNAAPPADVTPITPAMIAEQNKKIGGLERMGTRVYQTMPGQNYQFSLGRSYNLKNSRLGFVGSVSYRNEQNIDYISQYERGVWQKIENYTYDVETGEQVNPTSANQYNFNTTWATLLNAGWSSKNHKITSRNFYSRLFSNQFSRIVGFGNDIGYENNKPAIREYDRPKFIDLLQNRINGEHRFGKLKLEWNVAQNKLVNLEQDAVEAWLAPTVTLNETVYNIIPSGITNPGLGTFNRSEYRYEETNRIAEGSLSYPFQLIGQKQTAKAGFQYLERKGIMDWTVLPIGAVNTVNSVYPYVPVQEWGQYLDFDDPQNDLMYYPALFSKAGYEGKNTNKAWFAMMDNRLASWMRLVWGIRGEYYKYDRLRSGANDIQIDQLIKRDESRQFVDPQTGKIVSPFADPTNEEKTWRYLPSVSLTLTPVKDFNVRGAYSQSVVRPALIENSRMIRFDPVVGGFRQNQGVLSTLINHYDFRLEWYPKAGEIISAGFFYKYFDKPVELYRTPVGADFRVYLNTQNSDWAKVHGWEFDVRKSIGFIYSGWKPLDNIYVNANLTLQTSEVQASRYEGKNIGQDKYGKNYEYRTKVLLKEKRPLFGQVPVLYNLGLQYAGDRLGASIALNYMGYKTFTTGTVPEVVEYERPRSQADAQLSYKFLKSKKLQARFNMSNITNSPFRFFINDNVTYKVQDRWAGLAESAIPAQTWDEKYEWKYGFSQKYEEGYYETSADGKTKTRVGDRDTFLRKIGSSFSLNVSYNF</sequence>
<keyword evidence="3" id="KW-0472">Membrane</keyword>
<dbReference type="Proteomes" id="UP000245647">
    <property type="component" value="Unassembled WGS sequence"/>
</dbReference>
<feature type="signal peptide" evidence="5">
    <location>
        <begin position="1"/>
        <end position="21"/>
    </location>
</feature>
<evidence type="ECO:0000256" key="4">
    <source>
        <dbReference type="ARBA" id="ARBA00023237"/>
    </source>
</evidence>
<feature type="domain" description="Secretin/TonB short N-terminal" evidence="6">
    <location>
        <begin position="46"/>
        <end position="95"/>
    </location>
</feature>
<dbReference type="PANTHER" id="PTHR40980">
    <property type="entry name" value="PLUG DOMAIN-CONTAINING PROTEIN"/>
    <property type="match status" value="1"/>
</dbReference>
<dbReference type="PANTHER" id="PTHR40980:SF4">
    <property type="entry name" value="TONB-DEPENDENT RECEPTOR-LIKE BETA-BARREL DOMAIN-CONTAINING PROTEIN"/>
    <property type="match status" value="1"/>
</dbReference>
<evidence type="ECO:0000259" key="7">
    <source>
        <dbReference type="Pfam" id="PF07715"/>
    </source>
</evidence>
<evidence type="ECO:0000256" key="1">
    <source>
        <dbReference type="ARBA" id="ARBA00004442"/>
    </source>
</evidence>
<keyword evidence="4" id="KW-0998">Cell outer membrane</keyword>
<keyword evidence="9" id="KW-1185">Reference proteome</keyword>
<dbReference type="Pfam" id="PF07660">
    <property type="entry name" value="STN"/>
    <property type="match status" value="1"/>
</dbReference>
<dbReference type="Pfam" id="PF07715">
    <property type="entry name" value="Plug"/>
    <property type="match status" value="1"/>
</dbReference>
<evidence type="ECO:0000313" key="9">
    <source>
        <dbReference type="Proteomes" id="UP000245647"/>
    </source>
</evidence>
<protein>
    <submittedName>
        <fullName evidence="8">TonB-dependent receptor</fullName>
    </submittedName>
</protein>
<keyword evidence="2" id="KW-0813">Transport</keyword>